<proteinExistence type="predicted"/>
<sequence length="119" mass="13433">MNVTPFTQQQADDYRTFMQQAARRFIEKHAAEHLDDDGLFERTVSYLVNSLDVPAFMAGRLALLAMSERLPKGLAWVAFDMAAGPDQSVRMVLDRRTGQFTPLPSRFLPHRFLAAPAAH</sequence>
<reference evidence="1" key="1">
    <citation type="submission" date="2017-05" db="EMBL/GenBank/DDBJ databases">
        <title>Two decades of blaVIM-2-producing Pseudomonas aeruginosa dissemination: the decisive role of mobile genetic elements and successful clones.</title>
        <authorList>
            <person name="Botelho J."/>
        </authorList>
    </citation>
    <scope>NUCLEOTIDE SEQUENCE</scope>
    <source>
        <strain evidence="1">FFUP_PS_CB5</strain>
    </source>
</reference>
<evidence type="ECO:0000313" key="1">
    <source>
        <dbReference type="EMBL" id="ATN45613.1"/>
    </source>
</evidence>
<dbReference type="EMBL" id="MF168946">
    <property type="protein sequence ID" value="ATN45613.1"/>
    <property type="molecule type" value="Genomic_DNA"/>
</dbReference>
<name>A0A2D1CSW3_PSEAI</name>
<dbReference type="AlphaFoldDB" id="A0A2D1CSW3"/>
<accession>A0A2D1CSW3</accession>
<protein>
    <submittedName>
        <fullName evidence="1">Uncharacterized protein</fullName>
    </submittedName>
</protein>
<dbReference type="RefSeq" id="WP_023127205.1">
    <property type="nucleotide sequence ID" value="NZ_CAKNDP010000001.1"/>
</dbReference>
<organism evidence="1">
    <name type="scientific">Pseudomonas aeruginosa</name>
    <dbReference type="NCBI Taxonomy" id="287"/>
    <lineage>
        <taxon>Bacteria</taxon>
        <taxon>Pseudomonadati</taxon>
        <taxon>Pseudomonadota</taxon>
        <taxon>Gammaproteobacteria</taxon>
        <taxon>Pseudomonadales</taxon>
        <taxon>Pseudomonadaceae</taxon>
        <taxon>Pseudomonas</taxon>
    </lineage>
</organism>